<feature type="region of interest" description="Disordered" evidence="1">
    <location>
        <begin position="278"/>
        <end position="384"/>
    </location>
</feature>
<sequence length="482" mass="53156">MRALYPCLDDCDMNDTQLVQTLTESFIALSDEVQSLIDRKTILEHKLRYAHEQYQYLADKYAPAGSDVSETLAKLQLPPDLQYPLATAASVVPLPRRGQTGSSQHRVALLIREGRKAAQQLRAGALTTDRGMEVITSAPTVLEQDFTVLGKTGDLACPFSAKLNQDGGLTHQPVDSPQGPAGVTADPSPHKSGDPICAAMLDESGSATAPAASKCPIRFLDRHSPEEIARYVEKHKHEIPRSHEVCVRRYQRNEEQIRKLDAKYGNLVNMVKDLSHLHRPMLPPTKEDDEEADRASNKRVEDWAQKVMAGDPGQEDETAIDDERESRFDRPMRDVRVGESPSRPWGISVPVEAGHDSDATHQREPSPPRPVEALHPPQTAFKEPTAARKCPFDHLKMNSTAAAMRETGRDADAPVKRPVTPAKNNAPPSSPPQPTFVNLPEMAAPSAEKGERPQVVFNISGPVFIGYSMDQAIQFMQAFQGR</sequence>
<dbReference type="RefSeq" id="XP_064669386.1">
    <property type="nucleotide sequence ID" value="XM_064815275.1"/>
</dbReference>
<dbReference type="EMBL" id="MU853344">
    <property type="protein sequence ID" value="KAK4111816.1"/>
    <property type="molecule type" value="Genomic_DNA"/>
</dbReference>
<accession>A0AAN6YQU9</accession>
<organism evidence="2 3">
    <name type="scientific">Canariomyces notabilis</name>
    <dbReference type="NCBI Taxonomy" id="2074819"/>
    <lineage>
        <taxon>Eukaryota</taxon>
        <taxon>Fungi</taxon>
        <taxon>Dikarya</taxon>
        <taxon>Ascomycota</taxon>
        <taxon>Pezizomycotina</taxon>
        <taxon>Sordariomycetes</taxon>
        <taxon>Sordariomycetidae</taxon>
        <taxon>Sordariales</taxon>
        <taxon>Chaetomiaceae</taxon>
        <taxon>Canariomyces</taxon>
    </lineage>
</organism>
<evidence type="ECO:0000313" key="3">
    <source>
        <dbReference type="Proteomes" id="UP001302812"/>
    </source>
</evidence>
<proteinExistence type="predicted"/>
<feature type="compositionally biased region" description="Basic and acidic residues" evidence="1">
    <location>
        <begin position="406"/>
        <end position="415"/>
    </location>
</feature>
<feature type="compositionally biased region" description="Basic and acidic residues" evidence="1">
    <location>
        <begin position="353"/>
        <end position="366"/>
    </location>
</feature>
<dbReference type="AlphaFoldDB" id="A0AAN6YQU9"/>
<keyword evidence="3" id="KW-1185">Reference proteome</keyword>
<feature type="compositionally biased region" description="Basic and acidic residues" evidence="1">
    <location>
        <begin position="324"/>
        <end position="337"/>
    </location>
</feature>
<feature type="region of interest" description="Disordered" evidence="1">
    <location>
        <begin position="403"/>
        <end position="439"/>
    </location>
</feature>
<feature type="region of interest" description="Disordered" evidence="1">
    <location>
        <begin position="166"/>
        <end position="191"/>
    </location>
</feature>
<feature type="compositionally biased region" description="Acidic residues" evidence="1">
    <location>
        <begin position="313"/>
        <end position="323"/>
    </location>
</feature>
<feature type="compositionally biased region" description="Basic and acidic residues" evidence="1">
    <location>
        <begin position="293"/>
        <end position="304"/>
    </location>
</feature>
<gene>
    <name evidence="2" type="ORF">N656DRAFT_779928</name>
</gene>
<protein>
    <submittedName>
        <fullName evidence="2">Uncharacterized protein</fullName>
    </submittedName>
</protein>
<dbReference type="GeneID" id="89939400"/>
<reference evidence="2" key="2">
    <citation type="submission" date="2023-05" db="EMBL/GenBank/DDBJ databases">
        <authorList>
            <consortium name="Lawrence Berkeley National Laboratory"/>
            <person name="Steindorff A."/>
            <person name="Hensen N."/>
            <person name="Bonometti L."/>
            <person name="Westerberg I."/>
            <person name="Brannstrom I.O."/>
            <person name="Guillou S."/>
            <person name="Cros-Aarteil S."/>
            <person name="Calhoun S."/>
            <person name="Haridas S."/>
            <person name="Kuo A."/>
            <person name="Mondo S."/>
            <person name="Pangilinan J."/>
            <person name="Riley R."/>
            <person name="Labutti K."/>
            <person name="Andreopoulos B."/>
            <person name="Lipzen A."/>
            <person name="Chen C."/>
            <person name="Yanf M."/>
            <person name="Daum C."/>
            <person name="Ng V."/>
            <person name="Clum A."/>
            <person name="Ohm R."/>
            <person name="Martin F."/>
            <person name="Silar P."/>
            <person name="Natvig D."/>
            <person name="Lalanne C."/>
            <person name="Gautier V."/>
            <person name="Ament-Velasquez S.L."/>
            <person name="Kruys A."/>
            <person name="Hutchinson M.I."/>
            <person name="Powell A.J."/>
            <person name="Barry K."/>
            <person name="Miller A.N."/>
            <person name="Grigoriev I.V."/>
            <person name="Debuchy R."/>
            <person name="Gladieux P."/>
            <person name="Thoren M.H."/>
            <person name="Johannesson H."/>
        </authorList>
    </citation>
    <scope>NUCLEOTIDE SEQUENCE</scope>
    <source>
        <strain evidence="2">CBS 508.74</strain>
    </source>
</reference>
<comment type="caution">
    <text evidence="2">The sequence shown here is derived from an EMBL/GenBank/DDBJ whole genome shotgun (WGS) entry which is preliminary data.</text>
</comment>
<dbReference type="Proteomes" id="UP001302812">
    <property type="component" value="Unassembled WGS sequence"/>
</dbReference>
<reference evidence="2" key="1">
    <citation type="journal article" date="2023" name="Mol. Phylogenet. Evol.">
        <title>Genome-scale phylogeny and comparative genomics of the fungal order Sordariales.</title>
        <authorList>
            <person name="Hensen N."/>
            <person name="Bonometti L."/>
            <person name="Westerberg I."/>
            <person name="Brannstrom I.O."/>
            <person name="Guillou S."/>
            <person name="Cros-Aarteil S."/>
            <person name="Calhoun S."/>
            <person name="Haridas S."/>
            <person name="Kuo A."/>
            <person name="Mondo S."/>
            <person name="Pangilinan J."/>
            <person name="Riley R."/>
            <person name="LaButti K."/>
            <person name="Andreopoulos B."/>
            <person name="Lipzen A."/>
            <person name="Chen C."/>
            <person name="Yan M."/>
            <person name="Daum C."/>
            <person name="Ng V."/>
            <person name="Clum A."/>
            <person name="Steindorff A."/>
            <person name="Ohm R.A."/>
            <person name="Martin F."/>
            <person name="Silar P."/>
            <person name="Natvig D.O."/>
            <person name="Lalanne C."/>
            <person name="Gautier V."/>
            <person name="Ament-Velasquez S.L."/>
            <person name="Kruys A."/>
            <person name="Hutchinson M.I."/>
            <person name="Powell A.J."/>
            <person name="Barry K."/>
            <person name="Miller A.N."/>
            <person name="Grigoriev I.V."/>
            <person name="Debuchy R."/>
            <person name="Gladieux P."/>
            <person name="Hiltunen Thoren M."/>
            <person name="Johannesson H."/>
        </authorList>
    </citation>
    <scope>NUCLEOTIDE SEQUENCE</scope>
    <source>
        <strain evidence="2">CBS 508.74</strain>
    </source>
</reference>
<evidence type="ECO:0000256" key="1">
    <source>
        <dbReference type="SAM" id="MobiDB-lite"/>
    </source>
</evidence>
<name>A0AAN6YQU9_9PEZI</name>
<evidence type="ECO:0000313" key="2">
    <source>
        <dbReference type="EMBL" id="KAK4111816.1"/>
    </source>
</evidence>